<evidence type="ECO:0008006" key="3">
    <source>
        <dbReference type="Google" id="ProtNLM"/>
    </source>
</evidence>
<keyword evidence="2" id="KW-1185">Reference proteome</keyword>
<comment type="caution">
    <text evidence="1">The sequence shown here is derived from an EMBL/GenBank/DDBJ whole genome shotgun (WGS) entry which is preliminary data.</text>
</comment>
<proteinExistence type="predicted"/>
<reference evidence="1 2" key="1">
    <citation type="submission" date="2023-07" db="EMBL/GenBank/DDBJ databases">
        <title>Sorghum-associated microbial communities from plants grown in Nebraska, USA.</title>
        <authorList>
            <person name="Schachtman D."/>
        </authorList>
    </citation>
    <scope>NUCLEOTIDE SEQUENCE [LARGE SCALE GENOMIC DNA]</scope>
    <source>
        <strain evidence="1 2">3262</strain>
    </source>
</reference>
<dbReference type="EMBL" id="JAVDUU010000002">
    <property type="protein sequence ID" value="MDR6941691.1"/>
    <property type="molecule type" value="Genomic_DNA"/>
</dbReference>
<evidence type="ECO:0000313" key="1">
    <source>
        <dbReference type="EMBL" id="MDR6941691.1"/>
    </source>
</evidence>
<organism evidence="1 2">
    <name type="scientific">Mucilaginibacter pocheonensis</name>
    <dbReference type="NCBI Taxonomy" id="398050"/>
    <lineage>
        <taxon>Bacteria</taxon>
        <taxon>Pseudomonadati</taxon>
        <taxon>Bacteroidota</taxon>
        <taxon>Sphingobacteriia</taxon>
        <taxon>Sphingobacteriales</taxon>
        <taxon>Sphingobacteriaceae</taxon>
        <taxon>Mucilaginibacter</taxon>
    </lineage>
</organism>
<dbReference type="InterPro" id="IPR021398">
    <property type="entry name" value="DUF3037"/>
</dbReference>
<gene>
    <name evidence="1" type="ORF">J2W55_001533</name>
</gene>
<dbReference type="Pfam" id="PF11236">
    <property type="entry name" value="DUF3037"/>
    <property type="match status" value="1"/>
</dbReference>
<name>A0ABU1T8G3_9SPHI</name>
<sequence length="286" mass="33388">MIKYEYQILRYVHDQTSGEFVNVGIVIYEHKSKFLKAKVLNKFSRISNFFEELNGYFLLNTLKHFQKEIECISKDFSFFNSSEFLTLKESPSLKSITNKILLDDDSGISLTDVQFGLDVELDSAFNDLYERLVDKYNSDVNKEVHTDSHAWTKIYKTYFDKYGITPKLKDHTVKTHNDHIKFDKAWKNGVWNCYQSLAFDLKKEDSVKNKVYKWSGIIKELQSSNEKMNLYFLTTSPKESKQLNNFIKHTLTQKNSEVNVTIVTEDEAEQFASKVKIAIEKSILGN</sequence>
<evidence type="ECO:0000313" key="2">
    <source>
        <dbReference type="Proteomes" id="UP001247620"/>
    </source>
</evidence>
<dbReference type="RefSeq" id="WP_310093751.1">
    <property type="nucleotide sequence ID" value="NZ_JAVDUU010000002.1"/>
</dbReference>
<accession>A0ABU1T8G3</accession>
<protein>
    <recommendedName>
        <fullName evidence="3">DUF3037 domain-containing protein</fullName>
    </recommendedName>
</protein>
<dbReference type="Proteomes" id="UP001247620">
    <property type="component" value="Unassembled WGS sequence"/>
</dbReference>